<feature type="domain" description="LysM" evidence="3">
    <location>
        <begin position="156"/>
        <end position="200"/>
    </location>
</feature>
<evidence type="ECO:0000313" key="5">
    <source>
        <dbReference type="Proteomes" id="UP000559404"/>
    </source>
</evidence>
<name>A0A838Y2Y8_9HYPH</name>
<evidence type="ECO:0000313" key="4">
    <source>
        <dbReference type="EMBL" id="MBA4613260.1"/>
    </source>
</evidence>
<comment type="similarity">
    <text evidence="1">Belongs to the E.coli NlpD/Haemophilus LppB family.</text>
</comment>
<dbReference type="SMART" id="SM00257">
    <property type="entry name" value="LysM"/>
    <property type="match status" value="1"/>
</dbReference>
<dbReference type="InterPro" id="IPR018392">
    <property type="entry name" value="LysM"/>
</dbReference>
<keyword evidence="5" id="KW-1185">Reference proteome</keyword>
<dbReference type="Gene3D" id="3.10.350.10">
    <property type="entry name" value="LysM domain"/>
    <property type="match status" value="1"/>
</dbReference>
<dbReference type="EMBL" id="JACEON010000017">
    <property type="protein sequence ID" value="MBA4613260.1"/>
    <property type="molecule type" value="Genomic_DNA"/>
</dbReference>
<comment type="caution">
    <text evidence="4">The sequence shown here is derived from an EMBL/GenBank/DDBJ whole genome shotgun (WGS) entry which is preliminary data.</text>
</comment>
<feature type="compositionally biased region" description="Low complexity" evidence="2">
    <location>
        <begin position="294"/>
        <end position="307"/>
    </location>
</feature>
<dbReference type="SUPFAM" id="SSF51261">
    <property type="entry name" value="Duplicated hybrid motif"/>
    <property type="match status" value="1"/>
</dbReference>
<dbReference type="Pfam" id="PF01551">
    <property type="entry name" value="Peptidase_M23"/>
    <property type="match status" value="1"/>
</dbReference>
<gene>
    <name evidence="4" type="ORF">H1W37_16495</name>
</gene>
<evidence type="ECO:0000259" key="3">
    <source>
        <dbReference type="PROSITE" id="PS51782"/>
    </source>
</evidence>
<dbReference type="PANTHER" id="PTHR21666:SF263">
    <property type="entry name" value="MUREIN HYDROLASE ACTIVATOR NLPD"/>
    <property type="match status" value="1"/>
</dbReference>
<evidence type="ECO:0000256" key="1">
    <source>
        <dbReference type="ARBA" id="ARBA00038420"/>
    </source>
</evidence>
<evidence type="ECO:0000256" key="2">
    <source>
        <dbReference type="SAM" id="MobiDB-lite"/>
    </source>
</evidence>
<reference evidence="4 5" key="1">
    <citation type="submission" date="2020-07" db="EMBL/GenBank/DDBJ databases">
        <authorList>
            <person name="Li M."/>
        </authorList>
    </citation>
    <scope>NUCLEOTIDE SEQUENCE [LARGE SCALE GENOMIC DNA]</scope>
    <source>
        <strain evidence="4 5">DSM 23284</strain>
    </source>
</reference>
<dbReference type="CDD" id="cd12797">
    <property type="entry name" value="M23_peptidase"/>
    <property type="match status" value="1"/>
</dbReference>
<feature type="region of interest" description="Disordered" evidence="2">
    <location>
        <begin position="284"/>
        <end position="328"/>
    </location>
</feature>
<protein>
    <submittedName>
        <fullName evidence="4">Peptidoglycan DD-metalloendopeptidase family protein</fullName>
    </submittedName>
</protein>
<dbReference type="PROSITE" id="PS51782">
    <property type="entry name" value="LYSM"/>
    <property type="match status" value="1"/>
</dbReference>
<dbReference type="SUPFAM" id="SSF54106">
    <property type="entry name" value="LysM domain"/>
    <property type="match status" value="1"/>
</dbReference>
<dbReference type="PROSITE" id="PS51257">
    <property type="entry name" value="PROKAR_LIPOPROTEIN"/>
    <property type="match status" value="1"/>
</dbReference>
<dbReference type="Gene3D" id="2.70.70.10">
    <property type="entry name" value="Glucose Permease (Domain IIA)"/>
    <property type="match status" value="1"/>
</dbReference>
<dbReference type="AlphaFoldDB" id="A0A838Y2Y8"/>
<sequence>MSNQVSRISSRLLSRTALVLVFAALAAGCSGGVERFEEPIFTGNTDNQRALLMSGSVSQPSFDDVVAGPAKTQPVTRAALPPATSSNRDMATGSVPSASSSSGSYQQARVAPKPVPRASTGPAAASRPVATAPALTATAATASPRTVRGWTTAGATQVSARSGDSVSSMARRYGVPQYVLAEINNVPPNGRFSAGQQVVIPTYVYGARSAGVTRPAATATAPMRLPPAGAAPSVTGSIPGSAPSGGALAAVPRPSAKPAGTVQVASTAQTVPVVTLQAFPKSKPAKRATSGTRTAAVTPTKVAAVKPSKPSTSAEAAPTKPIKVSRPEADDSVRRFRWPVRGRIISEFGSKPGGTRNDGINLAVPEGADIKAVDDGTVIYAGNELKGYGNLVLIRHDDGWVSAYAHNSALLVKRGDSIRRGAVVAKAGSTGSVTQPQLHFELRRGNKPVDPMQYLARL</sequence>
<dbReference type="RefSeq" id="WP_181761459.1">
    <property type="nucleotide sequence ID" value="NZ_BMCR01000001.1"/>
</dbReference>
<dbReference type="CDD" id="cd00118">
    <property type="entry name" value="LysM"/>
    <property type="match status" value="1"/>
</dbReference>
<feature type="compositionally biased region" description="Low complexity" evidence="2">
    <location>
        <begin position="122"/>
        <end position="142"/>
    </location>
</feature>
<proteinExistence type="inferred from homology"/>
<organism evidence="4 5">
    <name type="scientific">Stappia taiwanensis</name>
    <dbReference type="NCBI Taxonomy" id="992267"/>
    <lineage>
        <taxon>Bacteria</taxon>
        <taxon>Pseudomonadati</taxon>
        <taxon>Pseudomonadota</taxon>
        <taxon>Alphaproteobacteria</taxon>
        <taxon>Hyphomicrobiales</taxon>
        <taxon>Stappiaceae</taxon>
        <taxon>Stappia</taxon>
    </lineage>
</organism>
<feature type="region of interest" description="Disordered" evidence="2">
    <location>
        <begin position="63"/>
        <end position="143"/>
    </location>
</feature>
<dbReference type="GO" id="GO:0004222">
    <property type="term" value="F:metalloendopeptidase activity"/>
    <property type="evidence" value="ECO:0007669"/>
    <property type="project" value="TreeGrafter"/>
</dbReference>
<dbReference type="InterPro" id="IPR011055">
    <property type="entry name" value="Dup_hybrid_motif"/>
</dbReference>
<dbReference type="Proteomes" id="UP000559404">
    <property type="component" value="Unassembled WGS sequence"/>
</dbReference>
<accession>A0A838Y2Y8</accession>
<dbReference type="PANTHER" id="PTHR21666">
    <property type="entry name" value="PEPTIDASE-RELATED"/>
    <property type="match status" value="1"/>
</dbReference>
<dbReference type="InterPro" id="IPR016047">
    <property type="entry name" value="M23ase_b-sheet_dom"/>
</dbReference>
<dbReference type="InterPro" id="IPR050570">
    <property type="entry name" value="Cell_wall_metabolism_enzyme"/>
</dbReference>
<dbReference type="Pfam" id="PF01476">
    <property type="entry name" value="LysM"/>
    <property type="match status" value="1"/>
</dbReference>
<dbReference type="InterPro" id="IPR036779">
    <property type="entry name" value="LysM_dom_sf"/>
</dbReference>
<feature type="compositionally biased region" description="Low complexity" evidence="2">
    <location>
        <begin position="94"/>
        <end position="104"/>
    </location>
</feature>
<reference evidence="4 5" key="2">
    <citation type="submission" date="2020-08" db="EMBL/GenBank/DDBJ databases">
        <title>Stappia taiwanensis sp. nov., isolated from a coastal thermal spring.</title>
        <authorList>
            <person name="Kampfer P."/>
        </authorList>
    </citation>
    <scope>NUCLEOTIDE SEQUENCE [LARGE SCALE GENOMIC DNA]</scope>
    <source>
        <strain evidence="4 5">DSM 23284</strain>
    </source>
</reference>